<keyword evidence="2" id="KW-1003">Cell membrane</keyword>
<dbReference type="Proteomes" id="UP001157946">
    <property type="component" value="Unassembled WGS sequence"/>
</dbReference>
<dbReference type="AlphaFoldDB" id="A0AA45WQM6"/>
<feature type="transmembrane region" description="Helical" evidence="6">
    <location>
        <begin position="151"/>
        <end position="173"/>
    </location>
</feature>
<feature type="transmembrane region" description="Helical" evidence="6">
    <location>
        <begin position="420"/>
        <end position="442"/>
    </location>
</feature>
<feature type="transmembrane region" description="Helical" evidence="6">
    <location>
        <begin position="84"/>
        <end position="105"/>
    </location>
</feature>
<protein>
    <submittedName>
        <fullName evidence="7">Membrane protein involved in the export of O-antigen and teichoic acid</fullName>
    </submittedName>
</protein>
<dbReference type="InterPro" id="IPR002797">
    <property type="entry name" value="Polysacc_synth"/>
</dbReference>
<evidence type="ECO:0000313" key="7">
    <source>
        <dbReference type="EMBL" id="SMP26745.1"/>
    </source>
</evidence>
<sequence length="488" mass="54435">MKQLIKRLFSDSAAFAVATMGNKLVSAMLVPFYIKYLTNGQFADWGQTNTFTLILTYLCVLGTDTAMAFYYFDAKSAQERRTYLFNAIAFSVTMCLIFTAFAYFFGAPLAEVVYDHSGDYTYLLAVAFLATVGAIIIQHLLGYARYAGRVWLFNIFSMAYVIGSNLLSLYYVIVQKDGVMGIFYGQLVGQTAVAVLLLIIFRKELVLKFSRKHLSDLIKYGAPLLPTLMAFWAMSSISRPMLYHMSSINDAAIYEAMMRLASIIVLVTSPFQLAWRPFSMSIKDREDAPQLYGLVGRGLLVVGTVAVMLLAFVMEPIYQLFTTGKPGLGSGYLYVWALSLGTLFNVLHTVFGVGLLIKKKTKIISRGFMIAAVVYVVGCLLLIPLFRIWGAVSMTVVAYLIVIIYVYTQNQKEYPVDFRFRAMLIYLTIFLAAMIGVTWVQSNELPNAWAYYLIALGVTVAAVFATGLFSVRSFRQIGRLLPKLGGKG</sequence>
<feature type="transmembrane region" description="Helical" evidence="6">
    <location>
        <begin position="389"/>
        <end position="408"/>
    </location>
</feature>
<reference evidence="7" key="1">
    <citation type="submission" date="2017-05" db="EMBL/GenBank/DDBJ databases">
        <authorList>
            <person name="Varghese N."/>
            <person name="Submissions S."/>
        </authorList>
    </citation>
    <scope>NUCLEOTIDE SEQUENCE</scope>
    <source>
        <strain evidence="7">DSM 45262</strain>
    </source>
</reference>
<keyword evidence="3 6" id="KW-0812">Transmembrane</keyword>
<dbReference type="EMBL" id="FXTU01000005">
    <property type="protein sequence ID" value="SMP26745.1"/>
    <property type="molecule type" value="Genomic_DNA"/>
</dbReference>
<dbReference type="RefSeq" id="WP_189318922.1">
    <property type="nucleotide sequence ID" value="NZ_FXTU01000005.1"/>
</dbReference>
<dbReference type="Pfam" id="PF01943">
    <property type="entry name" value="Polysacc_synt"/>
    <property type="match status" value="1"/>
</dbReference>
<dbReference type="GO" id="GO:0005886">
    <property type="term" value="C:plasma membrane"/>
    <property type="evidence" value="ECO:0007669"/>
    <property type="project" value="UniProtKB-SubCell"/>
</dbReference>
<evidence type="ECO:0000256" key="4">
    <source>
        <dbReference type="ARBA" id="ARBA00022989"/>
    </source>
</evidence>
<evidence type="ECO:0000256" key="5">
    <source>
        <dbReference type="ARBA" id="ARBA00023136"/>
    </source>
</evidence>
<feature type="transmembrane region" description="Helical" evidence="6">
    <location>
        <begin position="251"/>
        <end position="271"/>
    </location>
</feature>
<feature type="transmembrane region" description="Helical" evidence="6">
    <location>
        <begin position="291"/>
        <end position="313"/>
    </location>
</feature>
<feature type="transmembrane region" description="Helical" evidence="6">
    <location>
        <begin position="448"/>
        <end position="471"/>
    </location>
</feature>
<accession>A0AA45WQM6</accession>
<gene>
    <name evidence="7" type="ORF">SAMN06265361_105191</name>
</gene>
<dbReference type="PANTHER" id="PTHR30250">
    <property type="entry name" value="PST FAMILY PREDICTED COLANIC ACID TRANSPORTER"/>
    <property type="match status" value="1"/>
</dbReference>
<evidence type="ECO:0000313" key="8">
    <source>
        <dbReference type="Proteomes" id="UP001157946"/>
    </source>
</evidence>
<evidence type="ECO:0000256" key="1">
    <source>
        <dbReference type="ARBA" id="ARBA00004651"/>
    </source>
</evidence>
<feature type="transmembrane region" description="Helical" evidence="6">
    <location>
        <begin position="179"/>
        <end position="201"/>
    </location>
</feature>
<keyword evidence="5 6" id="KW-0472">Membrane</keyword>
<keyword evidence="8" id="KW-1185">Reference proteome</keyword>
<evidence type="ECO:0000256" key="3">
    <source>
        <dbReference type="ARBA" id="ARBA00022692"/>
    </source>
</evidence>
<keyword evidence="4 6" id="KW-1133">Transmembrane helix</keyword>
<feature type="transmembrane region" description="Helical" evidence="6">
    <location>
        <begin position="54"/>
        <end position="72"/>
    </location>
</feature>
<dbReference type="PANTHER" id="PTHR30250:SF11">
    <property type="entry name" value="O-ANTIGEN TRANSPORTER-RELATED"/>
    <property type="match status" value="1"/>
</dbReference>
<feature type="transmembrane region" description="Helical" evidence="6">
    <location>
        <begin position="363"/>
        <end position="383"/>
    </location>
</feature>
<comment type="subcellular location">
    <subcellularLocation>
        <location evidence="1">Cell membrane</location>
        <topology evidence="1">Multi-pass membrane protein</topology>
    </subcellularLocation>
</comment>
<dbReference type="InterPro" id="IPR050833">
    <property type="entry name" value="Poly_Biosynth_Transport"/>
</dbReference>
<organism evidence="7 8">
    <name type="scientific">Laceyella tengchongensis</name>
    <dbReference type="NCBI Taxonomy" id="574699"/>
    <lineage>
        <taxon>Bacteria</taxon>
        <taxon>Bacillati</taxon>
        <taxon>Bacillota</taxon>
        <taxon>Bacilli</taxon>
        <taxon>Bacillales</taxon>
        <taxon>Thermoactinomycetaceae</taxon>
        <taxon>Laceyella</taxon>
    </lineage>
</organism>
<proteinExistence type="predicted"/>
<name>A0AA45WQM6_9BACL</name>
<feature type="transmembrane region" description="Helical" evidence="6">
    <location>
        <begin position="12"/>
        <end position="34"/>
    </location>
</feature>
<feature type="transmembrane region" description="Helical" evidence="6">
    <location>
        <begin position="333"/>
        <end position="356"/>
    </location>
</feature>
<feature type="transmembrane region" description="Helical" evidence="6">
    <location>
        <begin position="120"/>
        <end position="144"/>
    </location>
</feature>
<evidence type="ECO:0000256" key="2">
    <source>
        <dbReference type="ARBA" id="ARBA00022475"/>
    </source>
</evidence>
<feature type="transmembrane region" description="Helical" evidence="6">
    <location>
        <begin position="222"/>
        <end position="239"/>
    </location>
</feature>
<evidence type="ECO:0000256" key="6">
    <source>
        <dbReference type="SAM" id="Phobius"/>
    </source>
</evidence>
<comment type="caution">
    <text evidence="7">The sequence shown here is derived from an EMBL/GenBank/DDBJ whole genome shotgun (WGS) entry which is preliminary data.</text>
</comment>